<dbReference type="InterPro" id="IPR023393">
    <property type="entry name" value="START-like_dom_sf"/>
</dbReference>
<name>A0A3D9FEM0_9SPHN</name>
<dbReference type="OrthoDB" id="9805228at2"/>
<reference evidence="3 4" key="1">
    <citation type="submission" date="2018-07" db="EMBL/GenBank/DDBJ databases">
        <title>Genomic Encyclopedia of Type Strains, Phase IV (KMG-IV): sequencing the most valuable type-strain genomes for metagenomic binning, comparative biology and taxonomic classification.</title>
        <authorList>
            <person name="Goeker M."/>
        </authorList>
    </citation>
    <scope>NUCLEOTIDE SEQUENCE [LARGE SCALE GENOMIC DNA]</scope>
    <source>
        <strain evidence="3 4">DSM 26725</strain>
    </source>
</reference>
<gene>
    <name evidence="3" type="ORF">DFR46_1022</name>
</gene>
<evidence type="ECO:0000313" key="3">
    <source>
        <dbReference type="EMBL" id="RED16012.1"/>
    </source>
</evidence>
<dbReference type="InterPro" id="IPR013538">
    <property type="entry name" value="ASHA1/2-like_C"/>
</dbReference>
<comment type="similarity">
    <text evidence="1">Belongs to the AHA1 family.</text>
</comment>
<feature type="domain" description="Activator of Hsp90 ATPase homologue 1/2-like C-terminal" evidence="2">
    <location>
        <begin position="15"/>
        <end position="147"/>
    </location>
</feature>
<sequence>MTEAPFELSTSIFIDAPPDKVWNVLVNRMEEWWCPKPWNANVTTLDRRAGGGFALTMYGPNGEEMPNEGIFLEWTEGKRFVTTDAVNAELEPNGPFMIGFWEIEPEGDGTRYTGRARHWTEEAMKQHEEMGFADGWGTVAKQLRQLCESD</sequence>
<comment type="caution">
    <text evidence="3">The sequence shown here is derived from an EMBL/GenBank/DDBJ whole genome shotgun (WGS) entry which is preliminary data.</text>
</comment>
<dbReference type="Proteomes" id="UP000256310">
    <property type="component" value="Unassembled WGS sequence"/>
</dbReference>
<dbReference type="SUPFAM" id="SSF55961">
    <property type="entry name" value="Bet v1-like"/>
    <property type="match status" value="1"/>
</dbReference>
<keyword evidence="4" id="KW-1185">Reference proteome</keyword>
<evidence type="ECO:0000259" key="2">
    <source>
        <dbReference type="Pfam" id="PF08327"/>
    </source>
</evidence>
<dbReference type="EMBL" id="QRDP01000004">
    <property type="protein sequence ID" value="RED16012.1"/>
    <property type="molecule type" value="Genomic_DNA"/>
</dbReference>
<dbReference type="RefSeq" id="WP_116235462.1">
    <property type="nucleotide sequence ID" value="NZ_QRDP01000004.1"/>
</dbReference>
<accession>A0A3D9FEM0</accession>
<evidence type="ECO:0000313" key="4">
    <source>
        <dbReference type="Proteomes" id="UP000256310"/>
    </source>
</evidence>
<dbReference type="AlphaFoldDB" id="A0A3D9FEM0"/>
<evidence type="ECO:0000256" key="1">
    <source>
        <dbReference type="ARBA" id="ARBA00006817"/>
    </source>
</evidence>
<dbReference type="Gene3D" id="3.30.530.20">
    <property type="match status" value="1"/>
</dbReference>
<protein>
    <submittedName>
        <fullName evidence="3">Uncharacterized protein YndB with AHSA1/START domain</fullName>
    </submittedName>
</protein>
<proteinExistence type="inferred from homology"/>
<dbReference type="Pfam" id="PF08327">
    <property type="entry name" value="AHSA1"/>
    <property type="match status" value="1"/>
</dbReference>
<organism evidence="3 4">
    <name type="scientific">Parasphingopyxis lamellibrachiae</name>
    <dbReference type="NCBI Taxonomy" id="680125"/>
    <lineage>
        <taxon>Bacteria</taxon>
        <taxon>Pseudomonadati</taxon>
        <taxon>Pseudomonadota</taxon>
        <taxon>Alphaproteobacteria</taxon>
        <taxon>Sphingomonadales</taxon>
        <taxon>Sphingomonadaceae</taxon>
        <taxon>Parasphingopyxis</taxon>
    </lineage>
</organism>